<proteinExistence type="predicted"/>
<dbReference type="PROSITE" id="PS50921">
    <property type="entry name" value="ANTAR"/>
    <property type="match status" value="1"/>
</dbReference>
<evidence type="ECO:0000313" key="6">
    <source>
        <dbReference type="EMBL" id="MEI4272946.1"/>
    </source>
</evidence>
<dbReference type="Proteomes" id="UP001361570">
    <property type="component" value="Unassembled WGS sequence"/>
</dbReference>
<comment type="caution">
    <text evidence="6">The sequence shown here is derived from an EMBL/GenBank/DDBJ whole genome shotgun (WGS) entry which is preliminary data.</text>
</comment>
<keyword evidence="3" id="KW-0805">Transcription regulation</keyword>
<keyword evidence="2" id="KW-0418">Kinase</keyword>
<protein>
    <submittedName>
        <fullName evidence="6">GAF and ANTAR domain-containing protein</fullName>
    </submittedName>
</protein>
<dbReference type="SMART" id="SM01012">
    <property type="entry name" value="ANTAR"/>
    <property type="match status" value="1"/>
</dbReference>
<evidence type="ECO:0000256" key="2">
    <source>
        <dbReference type="ARBA" id="ARBA00022777"/>
    </source>
</evidence>
<dbReference type="InterPro" id="IPR005561">
    <property type="entry name" value="ANTAR"/>
</dbReference>
<sequence length="255" mass="26789">MNSDAVNTVHPVDAHTLARTLRDLGTAEPPAGEDLLNAALQRVVEACAGLFDIAGCGLMLADEHGHLRYVVATDTTSWALEDAQLEAGEGPCVDAYLQGATTTTEDACADPRWPGFSAALGRAGEAAEVQVVGAVLGTPLSLQGTVVGSLDVHHSSPVRWSADQVRALVRFGRVAETMLTVGVQAHETGRLAAQLEYAISHRAPIERGVGYLMARDGLAQHEAFARLRSAARTARRPIGDVARALTTSGLLPGEQ</sequence>
<dbReference type="InterPro" id="IPR029016">
    <property type="entry name" value="GAF-like_dom_sf"/>
</dbReference>
<dbReference type="InterPro" id="IPR003018">
    <property type="entry name" value="GAF"/>
</dbReference>
<evidence type="ECO:0000256" key="4">
    <source>
        <dbReference type="ARBA" id="ARBA00023163"/>
    </source>
</evidence>
<evidence type="ECO:0000256" key="3">
    <source>
        <dbReference type="ARBA" id="ARBA00023015"/>
    </source>
</evidence>
<dbReference type="SUPFAM" id="SSF52172">
    <property type="entry name" value="CheY-like"/>
    <property type="match status" value="1"/>
</dbReference>
<keyword evidence="7" id="KW-1185">Reference proteome</keyword>
<dbReference type="RefSeq" id="WP_336405071.1">
    <property type="nucleotide sequence ID" value="NZ_JBAPLU010000015.1"/>
</dbReference>
<dbReference type="SMART" id="SM00065">
    <property type="entry name" value="GAF"/>
    <property type="match status" value="1"/>
</dbReference>
<dbReference type="Pfam" id="PF03861">
    <property type="entry name" value="ANTAR"/>
    <property type="match status" value="1"/>
</dbReference>
<evidence type="ECO:0000256" key="1">
    <source>
        <dbReference type="ARBA" id="ARBA00022679"/>
    </source>
</evidence>
<name>A0ABU8DVR7_9ACTN</name>
<keyword evidence="4" id="KW-0804">Transcription</keyword>
<evidence type="ECO:0000313" key="7">
    <source>
        <dbReference type="Proteomes" id="UP001361570"/>
    </source>
</evidence>
<accession>A0ABU8DVR7</accession>
<keyword evidence="1" id="KW-0808">Transferase</keyword>
<dbReference type="InterPro" id="IPR011006">
    <property type="entry name" value="CheY-like_superfamily"/>
</dbReference>
<evidence type="ECO:0000259" key="5">
    <source>
        <dbReference type="PROSITE" id="PS50921"/>
    </source>
</evidence>
<dbReference type="Gene3D" id="1.10.10.10">
    <property type="entry name" value="Winged helix-like DNA-binding domain superfamily/Winged helix DNA-binding domain"/>
    <property type="match status" value="1"/>
</dbReference>
<feature type="domain" description="ANTAR" evidence="5">
    <location>
        <begin position="185"/>
        <end position="246"/>
    </location>
</feature>
<reference evidence="6 7" key="1">
    <citation type="submission" date="2024-03" db="EMBL/GenBank/DDBJ databases">
        <title>Draft genome sequence of Klenkia sp. LSe6-5.</title>
        <authorList>
            <person name="Duangmal K."/>
            <person name="Chantavorakit T."/>
        </authorList>
    </citation>
    <scope>NUCLEOTIDE SEQUENCE [LARGE SCALE GENOMIC DNA]</scope>
    <source>
        <strain evidence="6 7">LSe6-5</strain>
    </source>
</reference>
<dbReference type="SUPFAM" id="SSF55781">
    <property type="entry name" value="GAF domain-like"/>
    <property type="match status" value="1"/>
</dbReference>
<dbReference type="Gene3D" id="3.30.450.40">
    <property type="match status" value="1"/>
</dbReference>
<dbReference type="Pfam" id="PF01590">
    <property type="entry name" value="GAF"/>
    <property type="match status" value="1"/>
</dbReference>
<gene>
    <name evidence="6" type="ORF">TEK04_14555</name>
</gene>
<organism evidence="6 7">
    <name type="scientific">Klenkia sesuvii</name>
    <dbReference type="NCBI Taxonomy" id="3103137"/>
    <lineage>
        <taxon>Bacteria</taxon>
        <taxon>Bacillati</taxon>
        <taxon>Actinomycetota</taxon>
        <taxon>Actinomycetes</taxon>
        <taxon>Geodermatophilales</taxon>
        <taxon>Geodermatophilaceae</taxon>
        <taxon>Klenkia</taxon>
    </lineage>
</organism>
<dbReference type="InterPro" id="IPR036388">
    <property type="entry name" value="WH-like_DNA-bd_sf"/>
</dbReference>
<dbReference type="EMBL" id="JBAPLU010000015">
    <property type="protein sequence ID" value="MEI4272946.1"/>
    <property type="molecule type" value="Genomic_DNA"/>
</dbReference>